<evidence type="ECO:0000259" key="17">
    <source>
        <dbReference type="Pfam" id="PF07715"/>
    </source>
</evidence>
<dbReference type="PANTHER" id="PTHR32552:SF81">
    <property type="entry name" value="TONB-DEPENDENT OUTER MEMBRANE RECEPTOR"/>
    <property type="match status" value="1"/>
</dbReference>
<dbReference type="InterPro" id="IPR010916">
    <property type="entry name" value="TonB_box_CS"/>
</dbReference>
<dbReference type="PROSITE" id="PS00430">
    <property type="entry name" value="TONB_DEPENDENT_REC_1"/>
    <property type="match status" value="1"/>
</dbReference>
<organism evidence="18 19">
    <name type="scientific">Hyphococcus lacteus</name>
    <dbReference type="NCBI Taxonomy" id="3143536"/>
    <lineage>
        <taxon>Bacteria</taxon>
        <taxon>Pseudomonadati</taxon>
        <taxon>Pseudomonadota</taxon>
        <taxon>Alphaproteobacteria</taxon>
        <taxon>Parvularculales</taxon>
        <taxon>Parvularculaceae</taxon>
        <taxon>Hyphococcus</taxon>
    </lineage>
</organism>
<proteinExistence type="inferred from homology"/>
<comment type="subcellular location">
    <subcellularLocation>
        <location evidence="1 12">Cell outer membrane</location>
        <topology evidence="1 12">Multi-pass membrane protein</topology>
    </subcellularLocation>
</comment>
<dbReference type="InterPro" id="IPR036942">
    <property type="entry name" value="Beta-barrel_TonB_sf"/>
</dbReference>
<dbReference type="InterPro" id="IPR037066">
    <property type="entry name" value="Plug_dom_sf"/>
</dbReference>
<evidence type="ECO:0000256" key="2">
    <source>
        <dbReference type="ARBA" id="ARBA00022448"/>
    </source>
</evidence>
<dbReference type="CDD" id="cd01347">
    <property type="entry name" value="ligand_gated_channel"/>
    <property type="match status" value="1"/>
</dbReference>
<keyword evidence="7" id="KW-0408">Iron</keyword>
<feature type="short sequence motif" description="TonB box" evidence="13">
    <location>
        <begin position="37"/>
        <end position="43"/>
    </location>
</feature>
<dbReference type="EMBL" id="JBEHZE010000001">
    <property type="protein sequence ID" value="MEX6634288.1"/>
    <property type="molecule type" value="Genomic_DNA"/>
</dbReference>
<dbReference type="SUPFAM" id="SSF56935">
    <property type="entry name" value="Porins"/>
    <property type="match status" value="1"/>
</dbReference>
<dbReference type="PROSITE" id="PS52016">
    <property type="entry name" value="TONB_DEPENDENT_REC_3"/>
    <property type="match status" value="1"/>
</dbReference>
<accession>A0ABV3Z754</accession>
<sequence>MRIKESLGAAHALAFAGLLVAFPAQAEITENSTDEDTIVVTATRTEKLLLETPASVSVQNMELLRERGFTYGTDEFRGVPGVFFRRGEGDGDEFPFITIRGVTGNHGNDTFLALIDGIPFVGPDEEVLLTEVPYGSVENVEIVRGPVSALYGRGAIAGAVNYLTRTPSKNGARLEFTGGSDDYYRVAGGVEGVFGDVSILADAAYENYEGWRENSARETLNLFLKGVWAPTDQTAVTGYLSYINREAEVPSTIPTLADGTIVDVIGGRESFLGMPPTNNDVEGFIGALRLNHEFNDQLSVQLTGHARHFDSDVRLNFYDAYGFDPSRNVMAINGFASQTESTVFVGEALVNWNTGRHNIVAGLSAERATLDEVDRWSGQFGFTFDCGFAFYLVEIDYATGALLNQNNACFVNDQLRTNAETTNTFWSAFVQDEISLTSNLTLTVGARYDAFRRNVDFNVLGAIPTDETAEGDEGAFAPKASLAYDYGPGIFYASYGRGFNSNFGPIFQWDTSQYARVERPTTIDSFELGWKGAALDGQIEWETAVFYLTQRNRRLFVSNPDPMGPSTLATTGQKFSSRGLEASFRAYPTDRTKVTLNYTYLDPEWDELILSSFGGDIDLTGTDPTGVADHIVYAEINQEITDWLSATATYEYYSDYQITQENNVQKAGAYDLVNLSATARLPGRDDFSLSVSVLNLFDNEYYYFFGGLRDSATNVTPGAPRQFRATLKKTF</sequence>
<comment type="caution">
    <text evidence="18">The sequence shown here is derived from an EMBL/GenBank/DDBJ whole genome shotgun (WGS) entry which is preliminary data.</text>
</comment>
<evidence type="ECO:0000256" key="3">
    <source>
        <dbReference type="ARBA" id="ARBA00022452"/>
    </source>
</evidence>
<dbReference type="PANTHER" id="PTHR32552">
    <property type="entry name" value="FERRICHROME IRON RECEPTOR-RELATED"/>
    <property type="match status" value="1"/>
</dbReference>
<keyword evidence="8" id="KW-0406">Ion transport</keyword>
<feature type="chain" id="PRO_5047458761" evidence="15">
    <location>
        <begin position="27"/>
        <end position="731"/>
    </location>
</feature>
<keyword evidence="18" id="KW-0675">Receptor</keyword>
<evidence type="ECO:0000256" key="7">
    <source>
        <dbReference type="ARBA" id="ARBA00023004"/>
    </source>
</evidence>
<evidence type="ECO:0000256" key="4">
    <source>
        <dbReference type="ARBA" id="ARBA00022496"/>
    </source>
</evidence>
<dbReference type="Gene3D" id="2.170.130.10">
    <property type="entry name" value="TonB-dependent receptor, plug domain"/>
    <property type="match status" value="1"/>
</dbReference>
<name>A0ABV3Z754_9PROT</name>
<keyword evidence="10 12" id="KW-0472">Membrane</keyword>
<comment type="similarity">
    <text evidence="12 14">Belongs to the TonB-dependent receptor family.</text>
</comment>
<evidence type="ECO:0000259" key="16">
    <source>
        <dbReference type="Pfam" id="PF00593"/>
    </source>
</evidence>
<keyword evidence="9 13" id="KW-0798">TonB box</keyword>
<feature type="domain" description="TonB-dependent receptor-like beta-barrel" evidence="16">
    <location>
        <begin position="260"/>
        <end position="696"/>
    </location>
</feature>
<dbReference type="Proteomes" id="UP001560685">
    <property type="component" value="Unassembled WGS sequence"/>
</dbReference>
<evidence type="ECO:0000256" key="12">
    <source>
        <dbReference type="PROSITE-ProRule" id="PRU01360"/>
    </source>
</evidence>
<evidence type="ECO:0000256" key="10">
    <source>
        <dbReference type="ARBA" id="ARBA00023136"/>
    </source>
</evidence>
<dbReference type="Pfam" id="PF07715">
    <property type="entry name" value="Plug"/>
    <property type="match status" value="1"/>
</dbReference>
<keyword evidence="4" id="KW-0410">Iron transport</keyword>
<reference evidence="18 19" key="1">
    <citation type="submission" date="2024-05" db="EMBL/GenBank/DDBJ databases">
        <title>Three bacterial strains, DH-69, EH-24, and ECK-19 isolated from coastal sediments.</title>
        <authorList>
            <person name="Ye Y.-Q."/>
            <person name="Du Z.-J."/>
        </authorList>
    </citation>
    <scope>NUCLEOTIDE SEQUENCE [LARGE SCALE GENOMIC DNA]</scope>
    <source>
        <strain evidence="18 19">ECK-19</strain>
    </source>
</reference>
<dbReference type="Pfam" id="PF00593">
    <property type="entry name" value="TonB_dep_Rec_b-barrel"/>
    <property type="match status" value="1"/>
</dbReference>
<evidence type="ECO:0000256" key="13">
    <source>
        <dbReference type="PROSITE-ProRule" id="PRU10143"/>
    </source>
</evidence>
<keyword evidence="11 12" id="KW-0998">Cell outer membrane</keyword>
<feature type="domain" description="TonB-dependent receptor plug" evidence="17">
    <location>
        <begin position="50"/>
        <end position="159"/>
    </location>
</feature>
<evidence type="ECO:0000256" key="14">
    <source>
        <dbReference type="RuleBase" id="RU003357"/>
    </source>
</evidence>
<dbReference type="RefSeq" id="WP_369314274.1">
    <property type="nucleotide sequence ID" value="NZ_JBEHZE010000001.1"/>
</dbReference>
<dbReference type="Gene3D" id="2.40.170.20">
    <property type="entry name" value="TonB-dependent receptor, beta-barrel domain"/>
    <property type="match status" value="1"/>
</dbReference>
<evidence type="ECO:0000313" key="18">
    <source>
        <dbReference type="EMBL" id="MEX6634288.1"/>
    </source>
</evidence>
<evidence type="ECO:0000256" key="15">
    <source>
        <dbReference type="SAM" id="SignalP"/>
    </source>
</evidence>
<protein>
    <submittedName>
        <fullName evidence="18">TonB-dependent receptor</fullName>
    </submittedName>
</protein>
<gene>
    <name evidence="18" type="ORF">ABFZ84_12105</name>
</gene>
<evidence type="ECO:0000256" key="8">
    <source>
        <dbReference type="ARBA" id="ARBA00023065"/>
    </source>
</evidence>
<keyword evidence="2 12" id="KW-0813">Transport</keyword>
<evidence type="ECO:0000256" key="6">
    <source>
        <dbReference type="ARBA" id="ARBA00022729"/>
    </source>
</evidence>
<keyword evidence="3 12" id="KW-1134">Transmembrane beta strand</keyword>
<dbReference type="InterPro" id="IPR012910">
    <property type="entry name" value="Plug_dom"/>
</dbReference>
<keyword evidence="5 12" id="KW-0812">Transmembrane</keyword>
<evidence type="ECO:0000256" key="11">
    <source>
        <dbReference type="ARBA" id="ARBA00023237"/>
    </source>
</evidence>
<evidence type="ECO:0000313" key="19">
    <source>
        <dbReference type="Proteomes" id="UP001560685"/>
    </source>
</evidence>
<evidence type="ECO:0000256" key="9">
    <source>
        <dbReference type="ARBA" id="ARBA00023077"/>
    </source>
</evidence>
<keyword evidence="6 15" id="KW-0732">Signal</keyword>
<evidence type="ECO:0000256" key="5">
    <source>
        <dbReference type="ARBA" id="ARBA00022692"/>
    </source>
</evidence>
<keyword evidence="19" id="KW-1185">Reference proteome</keyword>
<dbReference type="InterPro" id="IPR000531">
    <property type="entry name" value="Beta-barrel_TonB"/>
</dbReference>
<dbReference type="InterPro" id="IPR039426">
    <property type="entry name" value="TonB-dep_rcpt-like"/>
</dbReference>
<evidence type="ECO:0000256" key="1">
    <source>
        <dbReference type="ARBA" id="ARBA00004571"/>
    </source>
</evidence>
<feature type="signal peptide" evidence="15">
    <location>
        <begin position="1"/>
        <end position="26"/>
    </location>
</feature>